<gene>
    <name evidence="2" type="primary">PLCL1</name>
</gene>
<dbReference type="Proteomes" id="UP000429181">
    <property type="component" value="Chromosome 2"/>
</dbReference>
<proteinExistence type="predicted"/>
<name>A0A4W2FD19_BOBOX</name>
<sequence length="350" mass="36356">MDLTSKGSCRTSKLLKMYAHASVLSHPTRVHEPGWAGSQLENTFHSSRSGTPLRSGDWSGRPPVGEARLLRGPDACQSPRAVKTSLPSLSQQSGVEVAAAAAAALPGAAASRSLGRWRVRRAAVAGLQPFSGRTRPGLCGRPARRPVPFVWRRAGVCITFRTPPSPCRLSSLLLTSSPPSSPRRTAGLLDQSPRTSLLERCLLSRKLPPPPPPPPPPQPGGETKSGRAASRCRSAPVPSGCTSLPGVPPPRGESEPRSAMAEGAASREGSAPPDAAGSEDDPRVGPDATSGDCVAAAPGGRWRDRRSGVALPGAAGPPADSEAALLEAARATPRRSSIIKVRVMTLTSQL</sequence>
<evidence type="ECO:0000313" key="3">
    <source>
        <dbReference type="Proteomes" id="UP000429181"/>
    </source>
</evidence>
<evidence type="ECO:0000256" key="1">
    <source>
        <dbReference type="SAM" id="MobiDB-lite"/>
    </source>
</evidence>
<evidence type="ECO:0000313" key="2">
    <source>
        <dbReference type="Ensembl" id="ENSBIXP00005002807.1"/>
    </source>
</evidence>
<reference evidence="2" key="2">
    <citation type="submission" date="2025-08" db="UniProtKB">
        <authorList>
            <consortium name="Ensembl"/>
        </authorList>
    </citation>
    <scope>IDENTIFICATION</scope>
</reference>
<feature type="compositionally biased region" description="Low complexity" evidence="1">
    <location>
        <begin position="169"/>
        <end position="185"/>
    </location>
</feature>
<organism evidence="2 3">
    <name type="scientific">Bos indicus x Bos taurus</name>
    <name type="common">Hybrid cattle</name>
    <dbReference type="NCBI Taxonomy" id="30522"/>
    <lineage>
        <taxon>Eukaryota</taxon>
        <taxon>Metazoa</taxon>
        <taxon>Chordata</taxon>
        <taxon>Craniata</taxon>
        <taxon>Vertebrata</taxon>
        <taxon>Euteleostomi</taxon>
        <taxon>Mammalia</taxon>
        <taxon>Eutheria</taxon>
        <taxon>Laurasiatheria</taxon>
        <taxon>Artiodactyla</taxon>
        <taxon>Ruminantia</taxon>
        <taxon>Pecora</taxon>
        <taxon>Bovidae</taxon>
        <taxon>Bovinae</taxon>
        <taxon>Bos</taxon>
    </lineage>
</organism>
<feature type="region of interest" description="Disordered" evidence="1">
    <location>
        <begin position="169"/>
        <end position="319"/>
    </location>
</feature>
<feature type="compositionally biased region" description="Low complexity" evidence="1">
    <location>
        <begin position="308"/>
        <end position="319"/>
    </location>
</feature>
<feature type="compositionally biased region" description="Pro residues" evidence="1">
    <location>
        <begin position="207"/>
        <end position="219"/>
    </location>
</feature>
<accession>A0A4W2FD19</accession>
<protein>
    <submittedName>
        <fullName evidence="2">Phospholipase C like 1 (inactive)</fullName>
    </submittedName>
</protein>
<dbReference type="GeneTree" id="ENSGT00940000158407"/>
<dbReference type="Ensembl" id="ENSBIXT00005011521.1">
    <property type="protein sequence ID" value="ENSBIXP00005002807.1"/>
    <property type="gene ID" value="ENSBIXG00005009092.1"/>
</dbReference>
<reference evidence="2 3" key="1">
    <citation type="submission" date="2018-11" db="EMBL/GenBank/DDBJ databases">
        <title>Haplotype-resolved cattle genomes.</title>
        <authorList>
            <person name="Low W.Y."/>
            <person name="Tearle R."/>
            <person name="Bickhart D.M."/>
            <person name="Rosen B.D."/>
            <person name="Koren S."/>
            <person name="Rhie A."/>
            <person name="Hiendleder S."/>
            <person name="Phillippy A.M."/>
            <person name="Smith T.P.L."/>
            <person name="Williams J.L."/>
        </authorList>
    </citation>
    <scope>NUCLEOTIDE SEQUENCE [LARGE SCALE GENOMIC DNA]</scope>
</reference>
<dbReference type="AlphaFoldDB" id="A0A4W2FD19"/>